<reference evidence="3" key="2">
    <citation type="submission" date="2015-01" db="EMBL/GenBank/DDBJ databases">
        <title>Evolutionary Origins and Diversification of the Mycorrhizal Mutualists.</title>
        <authorList>
            <consortium name="DOE Joint Genome Institute"/>
            <consortium name="Mycorrhizal Genomics Consortium"/>
            <person name="Kohler A."/>
            <person name="Kuo A."/>
            <person name="Nagy L.G."/>
            <person name="Floudas D."/>
            <person name="Copeland A."/>
            <person name="Barry K.W."/>
            <person name="Cichocki N."/>
            <person name="Veneault-Fourrey C."/>
            <person name="LaButti K."/>
            <person name="Lindquist E.A."/>
            <person name="Lipzen A."/>
            <person name="Lundell T."/>
            <person name="Morin E."/>
            <person name="Murat C."/>
            <person name="Riley R."/>
            <person name="Ohm R."/>
            <person name="Sun H."/>
            <person name="Tunlid A."/>
            <person name="Henrissat B."/>
            <person name="Grigoriev I.V."/>
            <person name="Hibbett D.S."/>
            <person name="Martin F."/>
        </authorList>
    </citation>
    <scope>NUCLEOTIDE SEQUENCE [LARGE SCALE GENOMIC DNA]</scope>
    <source>
        <strain evidence="3">h7</strain>
    </source>
</reference>
<feature type="region of interest" description="Disordered" evidence="1">
    <location>
        <begin position="1"/>
        <end position="20"/>
    </location>
</feature>
<reference evidence="2 3" key="1">
    <citation type="submission" date="2014-04" db="EMBL/GenBank/DDBJ databases">
        <authorList>
            <consortium name="DOE Joint Genome Institute"/>
            <person name="Kuo A."/>
            <person name="Gay G."/>
            <person name="Dore J."/>
            <person name="Kohler A."/>
            <person name="Nagy L.G."/>
            <person name="Floudas D."/>
            <person name="Copeland A."/>
            <person name="Barry K.W."/>
            <person name="Cichocki N."/>
            <person name="Veneault-Fourrey C."/>
            <person name="LaButti K."/>
            <person name="Lindquist E.A."/>
            <person name="Lipzen A."/>
            <person name="Lundell T."/>
            <person name="Morin E."/>
            <person name="Murat C."/>
            <person name="Sun H."/>
            <person name="Tunlid A."/>
            <person name="Henrissat B."/>
            <person name="Grigoriev I.V."/>
            <person name="Hibbett D.S."/>
            <person name="Martin F."/>
            <person name="Nordberg H.P."/>
            <person name="Cantor M.N."/>
            <person name="Hua S.X."/>
        </authorList>
    </citation>
    <scope>NUCLEOTIDE SEQUENCE [LARGE SCALE GENOMIC DNA]</scope>
    <source>
        <strain evidence="3">h7</strain>
    </source>
</reference>
<dbReference type="AlphaFoldDB" id="A0A0C3BPU6"/>
<dbReference type="Proteomes" id="UP000053424">
    <property type="component" value="Unassembled WGS sequence"/>
</dbReference>
<sequence>MPDLGPPMPISVTWDGPQRCGMVEQDGPRADAYDRMQYEENEKQNRGTLLPQNKPARILYTERPRSWLTARRE</sequence>
<evidence type="ECO:0000313" key="2">
    <source>
        <dbReference type="EMBL" id="KIM38635.1"/>
    </source>
</evidence>
<proteinExistence type="predicted"/>
<dbReference type="EMBL" id="KN831789">
    <property type="protein sequence ID" value="KIM38635.1"/>
    <property type="molecule type" value="Genomic_DNA"/>
</dbReference>
<protein>
    <submittedName>
        <fullName evidence="2">Uncharacterized protein</fullName>
    </submittedName>
</protein>
<name>A0A0C3BPU6_HEBCY</name>
<accession>A0A0C3BPU6</accession>
<evidence type="ECO:0000313" key="3">
    <source>
        <dbReference type="Proteomes" id="UP000053424"/>
    </source>
</evidence>
<evidence type="ECO:0000256" key="1">
    <source>
        <dbReference type="SAM" id="MobiDB-lite"/>
    </source>
</evidence>
<dbReference type="HOGENOM" id="CLU_2705071_0_0_1"/>
<organism evidence="2 3">
    <name type="scientific">Hebeloma cylindrosporum</name>
    <dbReference type="NCBI Taxonomy" id="76867"/>
    <lineage>
        <taxon>Eukaryota</taxon>
        <taxon>Fungi</taxon>
        <taxon>Dikarya</taxon>
        <taxon>Basidiomycota</taxon>
        <taxon>Agaricomycotina</taxon>
        <taxon>Agaricomycetes</taxon>
        <taxon>Agaricomycetidae</taxon>
        <taxon>Agaricales</taxon>
        <taxon>Agaricineae</taxon>
        <taxon>Hymenogastraceae</taxon>
        <taxon>Hebeloma</taxon>
    </lineage>
</organism>
<gene>
    <name evidence="2" type="ORF">M413DRAFT_447619</name>
</gene>
<keyword evidence="3" id="KW-1185">Reference proteome</keyword>